<accession>A0A5K7YW16</accession>
<dbReference type="AlphaFoldDB" id="A0A5K7YW16"/>
<evidence type="ECO:0000313" key="3">
    <source>
        <dbReference type="Proteomes" id="UP000427769"/>
    </source>
</evidence>
<dbReference type="KEGG" id="dwd:DSCW_13590"/>
<sequence length="174" mass="19358">MNINKKSTFGLAAVLTLAIAAVAFAHGSSGYGSHMGGYGGHMMGPGYDGGYMMGPGYGNHMRGWDSDDGPYCRGHAAWGNLSDENAAKLEASQEKFYRDTRELRDRMEDKEIALRSEMNRDNPDHAKVYELQKEISSLRADFDQKALAHRLEVRKLLPDNYRGSGYGHGRGYCW</sequence>
<evidence type="ECO:0000256" key="1">
    <source>
        <dbReference type="SAM" id="SignalP"/>
    </source>
</evidence>
<gene>
    <name evidence="2" type="ORF">DSCW_13590</name>
</gene>
<organism evidence="2 3">
    <name type="scientific">Desulfosarcina widdelii</name>
    <dbReference type="NCBI Taxonomy" id="947919"/>
    <lineage>
        <taxon>Bacteria</taxon>
        <taxon>Pseudomonadati</taxon>
        <taxon>Thermodesulfobacteriota</taxon>
        <taxon>Desulfobacteria</taxon>
        <taxon>Desulfobacterales</taxon>
        <taxon>Desulfosarcinaceae</taxon>
        <taxon>Desulfosarcina</taxon>
    </lineage>
</organism>
<proteinExistence type="predicted"/>
<keyword evidence="1" id="KW-0732">Signal</keyword>
<feature type="chain" id="PRO_5024407047" description="Zinc resistance-associated protein" evidence="1">
    <location>
        <begin position="26"/>
        <end position="174"/>
    </location>
</feature>
<dbReference type="Gene3D" id="1.20.120.1490">
    <property type="match status" value="1"/>
</dbReference>
<evidence type="ECO:0000313" key="2">
    <source>
        <dbReference type="EMBL" id="BBO73942.1"/>
    </source>
</evidence>
<feature type="signal peptide" evidence="1">
    <location>
        <begin position="1"/>
        <end position="25"/>
    </location>
</feature>
<dbReference type="RefSeq" id="WP_170302170.1">
    <property type="nucleotide sequence ID" value="NZ_AP021875.1"/>
</dbReference>
<dbReference type="InterPro" id="IPR025961">
    <property type="entry name" value="Metal_resist"/>
</dbReference>
<keyword evidence="3" id="KW-1185">Reference proteome</keyword>
<name>A0A5K7YW16_9BACT</name>
<dbReference type="EMBL" id="AP021875">
    <property type="protein sequence ID" value="BBO73942.1"/>
    <property type="molecule type" value="Genomic_DNA"/>
</dbReference>
<reference evidence="2 3" key="1">
    <citation type="submission" date="2019-11" db="EMBL/GenBank/DDBJ databases">
        <title>Comparative genomics of hydrocarbon-degrading Desulfosarcina strains.</title>
        <authorList>
            <person name="Watanabe M."/>
            <person name="Kojima H."/>
            <person name="Fukui M."/>
        </authorList>
    </citation>
    <scope>NUCLEOTIDE SEQUENCE [LARGE SCALE GENOMIC DNA]</scope>
    <source>
        <strain evidence="2 3">PP31</strain>
    </source>
</reference>
<evidence type="ECO:0008006" key="4">
    <source>
        <dbReference type="Google" id="ProtNLM"/>
    </source>
</evidence>
<dbReference type="Proteomes" id="UP000427769">
    <property type="component" value="Chromosome"/>
</dbReference>
<protein>
    <recommendedName>
        <fullName evidence="4">Zinc resistance-associated protein</fullName>
    </recommendedName>
</protein>
<dbReference type="Pfam" id="PF13801">
    <property type="entry name" value="Metal_resist"/>
    <property type="match status" value="1"/>
</dbReference>